<evidence type="ECO:0000256" key="1">
    <source>
        <dbReference type="SAM" id="MobiDB-lite"/>
    </source>
</evidence>
<proteinExistence type="predicted"/>
<feature type="compositionally biased region" description="Gly residues" evidence="1">
    <location>
        <begin position="315"/>
        <end position="340"/>
    </location>
</feature>
<evidence type="ECO:0000256" key="2">
    <source>
        <dbReference type="SAM" id="Phobius"/>
    </source>
</evidence>
<dbReference type="AlphaFoldDB" id="A0AAN8RR80"/>
<keyword evidence="2" id="KW-1133">Transmembrane helix</keyword>
<protein>
    <submittedName>
        <fullName evidence="3">Uncharacterized protein</fullName>
    </submittedName>
</protein>
<sequence length="366" mass="39808">MIVYPYNHVSSMLKARKPRYVYFVLLVFLFAPGGPATYLPTTAQSSTNITRETTGTRPKTDVPVTTGPPFDLGRTDLGTTTPPNLNLTVAIGTPDSHDFHEGPKLSDGRDIKRVQPDEMLQVQLRVFCGDPRDVLSMNPDPATYPRFLDSKRGDFIPILSSRPNFQQQIASGFRSVGALREYIRRMLNNCRRCRCDPTTSMIISRPRVPGSRGGGCPSGDQFPEICMSWYGCRCNAVVSESRALAALAPRPLNSPELIQNPVGPIGMEDAVPDPLQLLTDAVNMAVAAEILTGDMNPEEPPLYGPDEPDYKYHGPPGGYFDGGYNPYGGGGTGSGSGSGLGLKKKSEIQPPSNVDEMEESRSRVPN</sequence>
<dbReference type="EMBL" id="JAVHJM010000011">
    <property type="protein sequence ID" value="KAK6502317.1"/>
    <property type="molecule type" value="Genomic_DNA"/>
</dbReference>
<evidence type="ECO:0000313" key="4">
    <source>
        <dbReference type="Proteomes" id="UP001307849"/>
    </source>
</evidence>
<reference evidence="3 4" key="1">
    <citation type="submission" date="2019-10" db="EMBL/GenBank/DDBJ databases">
        <authorList>
            <person name="Palmer J.M."/>
        </authorList>
    </citation>
    <scope>NUCLEOTIDE SEQUENCE [LARGE SCALE GENOMIC DNA]</scope>
    <source>
        <strain evidence="3 4">TWF506</strain>
    </source>
</reference>
<keyword evidence="2" id="KW-0812">Transmembrane</keyword>
<comment type="caution">
    <text evidence="3">The sequence shown here is derived from an EMBL/GenBank/DDBJ whole genome shotgun (WGS) entry which is preliminary data.</text>
</comment>
<keyword evidence="4" id="KW-1185">Reference proteome</keyword>
<organism evidence="3 4">
    <name type="scientific">Arthrobotrys conoides</name>
    <dbReference type="NCBI Taxonomy" id="74498"/>
    <lineage>
        <taxon>Eukaryota</taxon>
        <taxon>Fungi</taxon>
        <taxon>Dikarya</taxon>
        <taxon>Ascomycota</taxon>
        <taxon>Pezizomycotina</taxon>
        <taxon>Orbiliomycetes</taxon>
        <taxon>Orbiliales</taxon>
        <taxon>Orbiliaceae</taxon>
        <taxon>Arthrobotrys</taxon>
    </lineage>
</organism>
<keyword evidence="2" id="KW-0472">Membrane</keyword>
<feature type="transmembrane region" description="Helical" evidence="2">
    <location>
        <begin position="20"/>
        <end position="39"/>
    </location>
</feature>
<evidence type="ECO:0000313" key="3">
    <source>
        <dbReference type="EMBL" id="KAK6502317.1"/>
    </source>
</evidence>
<feature type="region of interest" description="Disordered" evidence="1">
    <location>
        <begin position="42"/>
        <end position="83"/>
    </location>
</feature>
<gene>
    <name evidence="3" type="ORF">TWF506_002898</name>
</gene>
<feature type="region of interest" description="Disordered" evidence="1">
    <location>
        <begin position="293"/>
        <end position="366"/>
    </location>
</feature>
<feature type="compositionally biased region" description="Polar residues" evidence="1">
    <location>
        <begin position="42"/>
        <end position="57"/>
    </location>
</feature>
<name>A0AAN8RR80_9PEZI</name>
<accession>A0AAN8RR80</accession>
<dbReference type="Proteomes" id="UP001307849">
    <property type="component" value="Unassembled WGS sequence"/>
</dbReference>